<accession>A0A2T8JBI5</accession>
<evidence type="ECO:0000313" key="2">
    <source>
        <dbReference type="EMBL" id="PVH47286.1"/>
    </source>
</evidence>
<feature type="region of interest" description="Disordered" evidence="1">
    <location>
        <begin position="115"/>
        <end position="136"/>
    </location>
</feature>
<sequence>MAVAFLFLLSHSWHLKLRRAALVISPVGHVLVAAREAIYAPLVLFSWLSAEERRAGGRKQRHGALRFLDSTAGGGGDRRRQGRRISRSAKIASGELAPPPAGSGCPTAKHLALASAKSARPRRMDQAAMPPLAGSSPDLVARGGLLSSPARQSFEKVGMRRIIQQATFLLFFSICSLRYRFKL</sequence>
<dbReference type="EMBL" id="CM008049">
    <property type="protein sequence ID" value="PVH47286.1"/>
    <property type="molecule type" value="Genomic_DNA"/>
</dbReference>
<name>A0A2T8JBI5_9POAL</name>
<organism evidence="2">
    <name type="scientific">Panicum hallii</name>
    <dbReference type="NCBI Taxonomy" id="206008"/>
    <lineage>
        <taxon>Eukaryota</taxon>
        <taxon>Viridiplantae</taxon>
        <taxon>Streptophyta</taxon>
        <taxon>Embryophyta</taxon>
        <taxon>Tracheophyta</taxon>
        <taxon>Spermatophyta</taxon>
        <taxon>Magnoliopsida</taxon>
        <taxon>Liliopsida</taxon>
        <taxon>Poales</taxon>
        <taxon>Poaceae</taxon>
        <taxon>PACMAD clade</taxon>
        <taxon>Panicoideae</taxon>
        <taxon>Panicodae</taxon>
        <taxon>Paniceae</taxon>
        <taxon>Panicinae</taxon>
        <taxon>Panicum</taxon>
        <taxon>Panicum sect. Panicum</taxon>
    </lineage>
</organism>
<dbReference type="Proteomes" id="UP000243499">
    <property type="component" value="Chromosome 4"/>
</dbReference>
<reference evidence="2" key="1">
    <citation type="submission" date="2018-04" db="EMBL/GenBank/DDBJ databases">
        <title>WGS assembly of Panicum hallii.</title>
        <authorList>
            <person name="Lovell J."/>
            <person name="Jenkins J."/>
            <person name="Lowry D."/>
            <person name="Mamidi S."/>
            <person name="Sreedasyam A."/>
            <person name="Weng X."/>
            <person name="Barry K."/>
            <person name="Bonette J."/>
            <person name="Campitelli B."/>
            <person name="Daum C."/>
            <person name="Gordon S."/>
            <person name="Gould B."/>
            <person name="Lipzen A."/>
            <person name="Macqueen A."/>
            <person name="Palacio-Mejia J."/>
            <person name="Plott C."/>
            <person name="Shakirov E."/>
            <person name="Shu S."/>
            <person name="Yoshinaga Y."/>
            <person name="Zane M."/>
            <person name="Rokhsar D."/>
            <person name="Grimwood J."/>
            <person name="Schmutz J."/>
            <person name="Juenger T."/>
        </authorList>
    </citation>
    <scope>NUCLEOTIDE SEQUENCE [LARGE SCALE GENOMIC DNA]</scope>
    <source>
        <strain evidence="2">FIL2</strain>
    </source>
</reference>
<dbReference type="AlphaFoldDB" id="A0A2T8JBI5"/>
<evidence type="ECO:0000256" key="1">
    <source>
        <dbReference type="SAM" id="MobiDB-lite"/>
    </source>
</evidence>
<proteinExistence type="predicted"/>
<dbReference type="Gramene" id="PVH47286">
    <property type="protein sequence ID" value="PVH47286"/>
    <property type="gene ID" value="PAHAL_4G028100"/>
</dbReference>
<protein>
    <submittedName>
        <fullName evidence="2">Uncharacterized protein</fullName>
    </submittedName>
</protein>
<gene>
    <name evidence="2" type="ORF">PAHAL_4G028100</name>
</gene>